<dbReference type="FunCoup" id="A0A168QYR1">
    <property type="interactions" value="451"/>
</dbReference>
<evidence type="ECO:0000313" key="14">
    <source>
        <dbReference type="EMBL" id="SAM05790.1"/>
    </source>
</evidence>
<evidence type="ECO:0000256" key="1">
    <source>
        <dbReference type="ARBA" id="ARBA00004173"/>
    </source>
</evidence>
<dbReference type="SMART" id="SM00829">
    <property type="entry name" value="PKS_ER"/>
    <property type="match status" value="1"/>
</dbReference>
<evidence type="ECO:0000256" key="5">
    <source>
        <dbReference type="ARBA" id="ARBA00022857"/>
    </source>
</evidence>
<organism evidence="14">
    <name type="scientific">Absidia glauca</name>
    <name type="common">Pin mould</name>
    <dbReference type="NCBI Taxonomy" id="4829"/>
    <lineage>
        <taxon>Eukaryota</taxon>
        <taxon>Fungi</taxon>
        <taxon>Fungi incertae sedis</taxon>
        <taxon>Mucoromycota</taxon>
        <taxon>Mucoromycotina</taxon>
        <taxon>Mucoromycetes</taxon>
        <taxon>Mucorales</taxon>
        <taxon>Cunninghamellaceae</taxon>
        <taxon>Absidia</taxon>
    </lineage>
</organism>
<evidence type="ECO:0000256" key="11">
    <source>
        <dbReference type="ARBA" id="ARBA00038963"/>
    </source>
</evidence>
<keyword evidence="6" id="KW-0809">Transit peptide</keyword>
<dbReference type="InterPro" id="IPR011032">
    <property type="entry name" value="GroES-like_sf"/>
</dbReference>
<dbReference type="OrthoDB" id="7482721at2759"/>
<evidence type="ECO:0000256" key="4">
    <source>
        <dbReference type="ARBA" id="ARBA00022832"/>
    </source>
</evidence>
<dbReference type="InterPro" id="IPR036291">
    <property type="entry name" value="NAD(P)-bd_dom_sf"/>
</dbReference>
<evidence type="ECO:0000256" key="10">
    <source>
        <dbReference type="ARBA" id="ARBA00023160"/>
    </source>
</evidence>
<dbReference type="EMBL" id="LT554468">
    <property type="protein sequence ID" value="SAM05790.1"/>
    <property type="molecule type" value="Genomic_DNA"/>
</dbReference>
<evidence type="ECO:0000256" key="8">
    <source>
        <dbReference type="ARBA" id="ARBA00023098"/>
    </source>
</evidence>
<evidence type="ECO:0000256" key="2">
    <source>
        <dbReference type="ARBA" id="ARBA00010371"/>
    </source>
</evidence>
<dbReference type="Pfam" id="PF00107">
    <property type="entry name" value="ADH_zinc_N"/>
    <property type="match status" value="1"/>
</dbReference>
<comment type="subcellular location">
    <subcellularLocation>
        <location evidence="1">Mitochondrion</location>
    </subcellularLocation>
</comment>
<dbReference type="STRING" id="4829.A0A168QYR1"/>
<sequence length="370" mass="40702">MILVRPSFLLGRFRTYSTARSSLTVDALVYPKYGRPTEVLKWHSYPLPALTPETVHVKFLASPINPADVNQLQGAYPVKPPFELLGNTDDTKYAVGGNEGVAQVIATGDKVTDLKVGDRVTMAKAGYGTWRTYAAGPVSDFQPLSKADKNVTDVQLATLSVNPCTAYRMLKDFVHLEKGDYVIQNGANSAVGQSVIQLAKAWGIKTVNVVRNRPDIDQLRDDLMQLGATHVITDDVLGSHETKTMIKEWGQPKLGLNCVGGKSATEMARHLSANGQFVTYGAMARAPLALPASLLIFKNLAFHGFWMTRWTDTHSMEERTEMVDDLVAMMARGDFVEPKWTQVDWKEDSVKSAVDHGIQGFGTGKQVILF</sequence>
<dbReference type="GO" id="GO:0005739">
    <property type="term" value="C:mitochondrion"/>
    <property type="evidence" value="ECO:0007669"/>
    <property type="project" value="UniProtKB-SubCell"/>
</dbReference>
<reference evidence="14" key="1">
    <citation type="submission" date="2016-04" db="EMBL/GenBank/DDBJ databases">
        <authorList>
            <person name="Evans L.H."/>
            <person name="Alamgir A."/>
            <person name="Owens N."/>
            <person name="Weber N.D."/>
            <person name="Virtaneva K."/>
            <person name="Barbian K."/>
            <person name="Babar A."/>
            <person name="Rosenke K."/>
        </authorList>
    </citation>
    <scope>NUCLEOTIDE SEQUENCE [LARGE SCALE GENOMIC DNA]</scope>
    <source>
        <strain evidence="14">CBS 101.48</strain>
    </source>
</reference>
<evidence type="ECO:0000256" key="12">
    <source>
        <dbReference type="ARBA" id="ARBA00048843"/>
    </source>
</evidence>
<keyword evidence="5" id="KW-0521">NADP</keyword>
<keyword evidence="3" id="KW-0444">Lipid biosynthesis</keyword>
<dbReference type="Gene3D" id="3.40.50.720">
    <property type="entry name" value="NAD(P)-binding Rossmann-like Domain"/>
    <property type="match status" value="1"/>
</dbReference>
<protein>
    <recommendedName>
        <fullName evidence="11">enoyl-[acyl-carrier-protein] reductase</fullName>
        <ecNumber evidence="11">1.3.1.104</ecNumber>
    </recommendedName>
</protein>
<comment type="similarity">
    <text evidence="2">Belongs to the zinc-containing alcohol dehydrogenase family. Quinone oxidoreductase subfamily.</text>
</comment>
<dbReference type="FunFam" id="3.40.50.720:FF:000112">
    <property type="entry name" value="Enoyl-[acyl-carrier-protein] reductase 1, mitochondrial"/>
    <property type="match status" value="1"/>
</dbReference>
<dbReference type="PANTHER" id="PTHR43981:SF2">
    <property type="entry name" value="ENOYL-[ACYL-CARRIER-PROTEIN] REDUCTASE, MITOCHONDRIAL"/>
    <property type="match status" value="1"/>
</dbReference>
<dbReference type="OMA" id="YGYTQSK"/>
<evidence type="ECO:0000313" key="15">
    <source>
        <dbReference type="Proteomes" id="UP000078561"/>
    </source>
</evidence>
<dbReference type="GO" id="GO:0006633">
    <property type="term" value="P:fatty acid biosynthetic process"/>
    <property type="evidence" value="ECO:0007669"/>
    <property type="project" value="UniProtKB-KW"/>
</dbReference>
<gene>
    <name evidence="14" type="primary">ABSGL_11665.1 scaffold 12295</name>
</gene>
<dbReference type="EC" id="1.3.1.104" evidence="11"/>
<dbReference type="SUPFAM" id="SSF51735">
    <property type="entry name" value="NAD(P)-binding Rossmann-fold domains"/>
    <property type="match status" value="1"/>
</dbReference>
<dbReference type="PANTHER" id="PTHR43981">
    <property type="entry name" value="ENOYL-[ACYL-CARRIER-PROTEIN] REDUCTASE, MITOCHONDRIAL"/>
    <property type="match status" value="1"/>
</dbReference>
<keyword evidence="10" id="KW-0275">Fatty acid biosynthesis</keyword>
<evidence type="ECO:0000256" key="7">
    <source>
        <dbReference type="ARBA" id="ARBA00023002"/>
    </source>
</evidence>
<accession>A0A168QYR1</accession>
<dbReference type="GO" id="GO:0141148">
    <property type="term" value="F:enoyl-[acyl-carrier-protein] reductase (NADPH) activity"/>
    <property type="evidence" value="ECO:0007669"/>
    <property type="project" value="UniProtKB-EC"/>
</dbReference>
<dbReference type="InParanoid" id="A0A168QYR1"/>
<evidence type="ECO:0000256" key="9">
    <source>
        <dbReference type="ARBA" id="ARBA00023128"/>
    </source>
</evidence>
<dbReference type="InterPro" id="IPR051034">
    <property type="entry name" value="Mito_Enoyl-ACP_Reductase"/>
</dbReference>
<dbReference type="Pfam" id="PF08240">
    <property type="entry name" value="ADH_N"/>
    <property type="match status" value="1"/>
</dbReference>
<keyword evidence="8" id="KW-0443">Lipid metabolism</keyword>
<dbReference type="InterPro" id="IPR013154">
    <property type="entry name" value="ADH-like_N"/>
</dbReference>
<dbReference type="AlphaFoldDB" id="A0A168QYR1"/>
<dbReference type="Proteomes" id="UP000078561">
    <property type="component" value="Unassembled WGS sequence"/>
</dbReference>
<dbReference type="CDD" id="cd08290">
    <property type="entry name" value="ETR"/>
    <property type="match status" value="1"/>
</dbReference>
<keyword evidence="7" id="KW-0560">Oxidoreductase</keyword>
<proteinExistence type="inferred from homology"/>
<dbReference type="Gene3D" id="3.90.180.10">
    <property type="entry name" value="Medium-chain alcohol dehydrogenases, catalytic domain"/>
    <property type="match status" value="1"/>
</dbReference>
<dbReference type="InterPro" id="IPR020843">
    <property type="entry name" value="ER"/>
</dbReference>
<name>A0A168QYR1_ABSGL</name>
<evidence type="ECO:0000256" key="6">
    <source>
        <dbReference type="ARBA" id="ARBA00022946"/>
    </source>
</evidence>
<comment type="catalytic activity">
    <reaction evidence="12">
        <text>a 2,3-saturated acyl-[ACP] + NADP(+) = a (2E)-enoyl-[ACP] + NADPH + H(+)</text>
        <dbReference type="Rhea" id="RHEA:22564"/>
        <dbReference type="Rhea" id="RHEA-COMP:9925"/>
        <dbReference type="Rhea" id="RHEA-COMP:9926"/>
        <dbReference type="ChEBI" id="CHEBI:15378"/>
        <dbReference type="ChEBI" id="CHEBI:57783"/>
        <dbReference type="ChEBI" id="CHEBI:58349"/>
        <dbReference type="ChEBI" id="CHEBI:78784"/>
        <dbReference type="ChEBI" id="CHEBI:78785"/>
        <dbReference type="EC" id="1.3.1.104"/>
    </reaction>
</comment>
<keyword evidence="15" id="KW-1185">Reference proteome</keyword>
<keyword evidence="9" id="KW-0496">Mitochondrion</keyword>
<evidence type="ECO:0000259" key="13">
    <source>
        <dbReference type="SMART" id="SM00829"/>
    </source>
</evidence>
<dbReference type="InterPro" id="IPR013149">
    <property type="entry name" value="ADH-like_C"/>
</dbReference>
<keyword evidence="4" id="KW-0276">Fatty acid metabolism</keyword>
<feature type="domain" description="Enoyl reductase (ER)" evidence="13">
    <location>
        <begin position="35"/>
        <end position="368"/>
    </location>
</feature>
<dbReference type="SUPFAM" id="SSF50129">
    <property type="entry name" value="GroES-like"/>
    <property type="match status" value="1"/>
</dbReference>
<evidence type="ECO:0000256" key="3">
    <source>
        <dbReference type="ARBA" id="ARBA00022516"/>
    </source>
</evidence>